<evidence type="ECO:0000313" key="3">
    <source>
        <dbReference type="EMBL" id="MFC5830291.1"/>
    </source>
</evidence>
<keyword evidence="3" id="KW-0067">ATP-binding</keyword>
<evidence type="ECO:0000313" key="4">
    <source>
        <dbReference type="Proteomes" id="UP001596058"/>
    </source>
</evidence>
<keyword evidence="1" id="KW-0808">Transferase</keyword>
<dbReference type="CDD" id="cd16936">
    <property type="entry name" value="HATPase_RsbW-like"/>
    <property type="match status" value="1"/>
</dbReference>
<dbReference type="InterPro" id="IPR050267">
    <property type="entry name" value="Anti-sigma-factor_SerPK"/>
</dbReference>
<dbReference type="RefSeq" id="WP_379519775.1">
    <property type="nucleotide sequence ID" value="NZ_JBHSPA010000052.1"/>
</dbReference>
<feature type="domain" description="Histidine kinase/HSP90-like ATPase" evidence="2">
    <location>
        <begin position="15"/>
        <end position="127"/>
    </location>
</feature>
<dbReference type="InterPro" id="IPR036890">
    <property type="entry name" value="HATPase_C_sf"/>
</dbReference>
<dbReference type="InterPro" id="IPR003594">
    <property type="entry name" value="HATPase_dom"/>
</dbReference>
<evidence type="ECO:0000259" key="2">
    <source>
        <dbReference type="Pfam" id="PF13581"/>
    </source>
</evidence>
<gene>
    <name evidence="3" type="ORF">ACFPZ3_41095</name>
</gene>
<keyword evidence="3" id="KW-0547">Nucleotide-binding</keyword>
<dbReference type="Proteomes" id="UP001596058">
    <property type="component" value="Unassembled WGS sequence"/>
</dbReference>
<keyword evidence="1" id="KW-0723">Serine/threonine-protein kinase</keyword>
<keyword evidence="1" id="KW-0418">Kinase</keyword>
<reference evidence="4" key="1">
    <citation type="journal article" date="2019" name="Int. J. Syst. Evol. Microbiol.">
        <title>The Global Catalogue of Microorganisms (GCM) 10K type strain sequencing project: providing services to taxonomists for standard genome sequencing and annotation.</title>
        <authorList>
            <consortium name="The Broad Institute Genomics Platform"/>
            <consortium name="The Broad Institute Genome Sequencing Center for Infectious Disease"/>
            <person name="Wu L."/>
            <person name="Ma J."/>
        </authorList>
    </citation>
    <scope>NUCLEOTIDE SEQUENCE [LARGE SCALE GENOMIC DNA]</scope>
    <source>
        <strain evidence="4">CCUG 53903</strain>
    </source>
</reference>
<dbReference type="Pfam" id="PF13581">
    <property type="entry name" value="HATPase_c_2"/>
    <property type="match status" value="1"/>
</dbReference>
<dbReference type="PANTHER" id="PTHR35526">
    <property type="entry name" value="ANTI-SIGMA-F FACTOR RSBW-RELATED"/>
    <property type="match status" value="1"/>
</dbReference>
<keyword evidence="4" id="KW-1185">Reference proteome</keyword>
<proteinExistence type="predicted"/>
<evidence type="ECO:0000256" key="1">
    <source>
        <dbReference type="ARBA" id="ARBA00022527"/>
    </source>
</evidence>
<comment type="caution">
    <text evidence="3">The sequence shown here is derived from an EMBL/GenBank/DDBJ whole genome shotgun (WGS) entry which is preliminary data.</text>
</comment>
<dbReference type="PANTHER" id="PTHR35526:SF3">
    <property type="entry name" value="ANTI-SIGMA-F FACTOR RSBW"/>
    <property type="match status" value="1"/>
</dbReference>
<dbReference type="EMBL" id="JBHSPA010000052">
    <property type="protein sequence ID" value="MFC5830291.1"/>
    <property type="molecule type" value="Genomic_DNA"/>
</dbReference>
<dbReference type="Gene3D" id="3.30.565.10">
    <property type="entry name" value="Histidine kinase-like ATPase, C-terminal domain"/>
    <property type="match status" value="1"/>
</dbReference>
<name>A0ABW1D0V5_9ACTN</name>
<accession>A0ABW1D0V5</accession>
<dbReference type="SUPFAM" id="SSF55874">
    <property type="entry name" value="ATPase domain of HSP90 chaperone/DNA topoisomerase II/histidine kinase"/>
    <property type="match status" value="1"/>
</dbReference>
<sequence length="150" mass="15908">MSERFLAEAVVPGAESSVPLLRHYVTLVLTAAGHPDPETMRLVLTELASNAVVHTRSGSPGGLVTVEVFEISDRLARVEVTDDGAQTIPQPRQAEDDANHGRGLCLVEAMSARWGVRPGTAGTTVWAEVLTEEAAPPTTEPTRSIDAVEA</sequence>
<organism evidence="3 4">
    <name type="scientific">Nonomuraea insulae</name>
    <dbReference type="NCBI Taxonomy" id="1616787"/>
    <lineage>
        <taxon>Bacteria</taxon>
        <taxon>Bacillati</taxon>
        <taxon>Actinomycetota</taxon>
        <taxon>Actinomycetes</taxon>
        <taxon>Streptosporangiales</taxon>
        <taxon>Streptosporangiaceae</taxon>
        <taxon>Nonomuraea</taxon>
    </lineage>
</organism>
<dbReference type="GO" id="GO:0005524">
    <property type="term" value="F:ATP binding"/>
    <property type="evidence" value="ECO:0007669"/>
    <property type="project" value="UniProtKB-KW"/>
</dbReference>
<protein>
    <submittedName>
        <fullName evidence="3">ATP-binding protein</fullName>
    </submittedName>
</protein>